<dbReference type="AlphaFoldDB" id="A0A433XKI9"/>
<evidence type="ECO:0000256" key="1">
    <source>
        <dbReference type="ARBA" id="ARBA00004141"/>
    </source>
</evidence>
<dbReference type="InterPro" id="IPR051533">
    <property type="entry name" value="WaaL-like"/>
</dbReference>
<keyword evidence="7" id="KW-0436">Ligase</keyword>
<keyword evidence="8" id="KW-1185">Reference proteome</keyword>
<evidence type="ECO:0000256" key="5">
    <source>
        <dbReference type="SAM" id="Phobius"/>
    </source>
</evidence>
<feature type="transmembrane region" description="Helical" evidence="5">
    <location>
        <begin position="57"/>
        <end position="78"/>
    </location>
</feature>
<feature type="domain" description="O-antigen ligase-related" evidence="6">
    <location>
        <begin position="219"/>
        <end position="361"/>
    </location>
</feature>
<feature type="transmembrane region" description="Helical" evidence="5">
    <location>
        <begin position="18"/>
        <end position="37"/>
    </location>
</feature>
<dbReference type="InterPro" id="IPR007016">
    <property type="entry name" value="O-antigen_ligase-rel_domated"/>
</dbReference>
<feature type="transmembrane region" description="Helical" evidence="5">
    <location>
        <begin position="145"/>
        <end position="166"/>
    </location>
</feature>
<protein>
    <submittedName>
        <fullName evidence="7">O-antigen ligase family protein</fullName>
    </submittedName>
</protein>
<dbReference type="Proteomes" id="UP000281547">
    <property type="component" value="Unassembled WGS sequence"/>
</dbReference>
<feature type="transmembrane region" description="Helical" evidence="5">
    <location>
        <begin position="349"/>
        <end position="367"/>
    </location>
</feature>
<dbReference type="RefSeq" id="WP_127186710.1">
    <property type="nucleotide sequence ID" value="NZ_RZNJ01000001.1"/>
</dbReference>
<accession>A0A433XKI9</accession>
<comment type="caution">
    <text evidence="7">The sequence shown here is derived from an EMBL/GenBank/DDBJ whole genome shotgun (WGS) entry which is preliminary data.</text>
</comment>
<dbReference type="GO" id="GO:0016020">
    <property type="term" value="C:membrane"/>
    <property type="evidence" value="ECO:0007669"/>
    <property type="project" value="UniProtKB-SubCell"/>
</dbReference>
<name>A0A433XKI9_9HYPH</name>
<evidence type="ECO:0000259" key="6">
    <source>
        <dbReference type="Pfam" id="PF04932"/>
    </source>
</evidence>
<reference evidence="7 8" key="1">
    <citation type="journal article" date="2016" name="Int. J. Syst. Evol. Microbiol.">
        <title>Arsenicitalea aurantiaca gen. nov., sp. nov., a new member of the family Hyphomicrobiaceae, isolated from high-arsenic sediment.</title>
        <authorList>
            <person name="Mu Y."/>
            <person name="Zhou L."/>
            <person name="Zeng X.C."/>
            <person name="Liu L."/>
            <person name="Pan Y."/>
            <person name="Chen X."/>
            <person name="Wang J."/>
            <person name="Li S."/>
            <person name="Li W.J."/>
            <person name="Wang Y."/>
        </authorList>
    </citation>
    <scope>NUCLEOTIDE SEQUENCE [LARGE SCALE GENOMIC DNA]</scope>
    <source>
        <strain evidence="7 8">42-50</strain>
    </source>
</reference>
<comment type="subcellular location">
    <subcellularLocation>
        <location evidence="1">Membrane</location>
        <topology evidence="1">Multi-pass membrane protein</topology>
    </subcellularLocation>
</comment>
<feature type="transmembrane region" description="Helical" evidence="5">
    <location>
        <begin position="90"/>
        <end position="107"/>
    </location>
</feature>
<dbReference type="Pfam" id="PF04932">
    <property type="entry name" value="Wzy_C"/>
    <property type="match status" value="1"/>
</dbReference>
<organism evidence="7 8">
    <name type="scientific">Arsenicitalea aurantiaca</name>
    <dbReference type="NCBI Taxonomy" id="1783274"/>
    <lineage>
        <taxon>Bacteria</taxon>
        <taxon>Pseudomonadati</taxon>
        <taxon>Pseudomonadota</taxon>
        <taxon>Alphaproteobacteria</taxon>
        <taxon>Hyphomicrobiales</taxon>
        <taxon>Devosiaceae</taxon>
        <taxon>Arsenicitalea</taxon>
    </lineage>
</organism>
<feature type="transmembrane region" description="Helical" evidence="5">
    <location>
        <begin position="186"/>
        <end position="206"/>
    </location>
</feature>
<feature type="transmembrane region" description="Helical" evidence="5">
    <location>
        <begin position="258"/>
        <end position="276"/>
    </location>
</feature>
<dbReference type="EMBL" id="RZNJ01000001">
    <property type="protein sequence ID" value="RUT34591.1"/>
    <property type="molecule type" value="Genomic_DNA"/>
</dbReference>
<sequence>MSETTLGAPHAALPASRAGIGIVGPLLFLLAFSYYWITTEPFMDRAAASFGDPSAGASNLLNQLLGIGLFGLVMLTALRSEARSSLLRPRVLLGLLIAWFLVTALVADYPALAFRRVVLITMTLGTASAFLLLPRTQGEFARLLGLFMLAILGLCYFGVIALPHLAIHQMADVSEQALAGAWRGHFLHKNDASSAMIIAIFAGLFCMGRWSRFWGGVIVAGAALFLFEAGSKTTLGLLPLILLIAFVFERIRVLRFPIVFGGVLAFNGIVVGAALYRPLTQFVASLGIDATFTDRRDIWGLALSAISERPWTGYGFQSFWQTESLVYSGGDIETWAINASHAHNGYIEIWLAAGLPALLLALAFLLWQPMMDAGRAFSRRTDPAMTRLFLRIWLYCIFSAVLESSFFTNSGPVWFAMLVAIFGLGHLARTRLADAPDPSKRSRLA</sequence>
<proteinExistence type="predicted"/>
<keyword evidence="4 5" id="KW-0472">Membrane</keyword>
<feature type="transmembrane region" description="Helical" evidence="5">
    <location>
        <begin position="388"/>
        <end position="407"/>
    </location>
</feature>
<keyword evidence="2 5" id="KW-0812">Transmembrane</keyword>
<evidence type="ECO:0000313" key="7">
    <source>
        <dbReference type="EMBL" id="RUT34591.1"/>
    </source>
</evidence>
<evidence type="ECO:0000256" key="4">
    <source>
        <dbReference type="ARBA" id="ARBA00023136"/>
    </source>
</evidence>
<evidence type="ECO:0000313" key="8">
    <source>
        <dbReference type="Proteomes" id="UP000281547"/>
    </source>
</evidence>
<evidence type="ECO:0000256" key="2">
    <source>
        <dbReference type="ARBA" id="ARBA00022692"/>
    </source>
</evidence>
<keyword evidence="3 5" id="KW-1133">Transmembrane helix</keyword>
<dbReference type="GO" id="GO:0016874">
    <property type="term" value="F:ligase activity"/>
    <property type="evidence" value="ECO:0007669"/>
    <property type="project" value="UniProtKB-KW"/>
</dbReference>
<feature type="transmembrane region" description="Helical" evidence="5">
    <location>
        <begin position="235"/>
        <end position="251"/>
    </location>
</feature>
<dbReference type="PANTHER" id="PTHR37422:SF21">
    <property type="entry name" value="EXOQ-LIKE PROTEIN"/>
    <property type="match status" value="1"/>
</dbReference>
<gene>
    <name evidence="7" type="ORF">EMQ25_01095</name>
</gene>
<dbReference type="OrthoDB" id="4391260at2"/>
<feature type="transmembrane region" description="Helical" evidence="5">
    <location>
        <begin position="413"/>
        <end position="432"/>
    </location>
</feature>
<evidence type="ECO:0000256" key="3">
    <source>
        <dbReference type="ARBA" id="ARBA00022989"/>
    </source>
</evidence>
<dbReference type="PANTHER" id="PTHR37422">
    <property type="entry name" value="TEICHURONIC ACID BIOSYNTHESIS PROTEIN TUAE"/>
    <property type="match status" value="1"/>
</dbReference>
<feature type="transmembrane region" description="Helical" evidence="5">
    <location>
        <begin position="113"/>
        <end position="133"/>
    </location>
</feature>